<organism evidence="1 2">
    <name type="scientific">Metabacillus fastidiosus</name>
    <dbReference type="NCBI Taxonomy" id="1458"/>
    <lineage>
        <taxon>Bacteria</taxon>
        <taxon>Bacillati</taxon>
        <taxon>Bacillota</taxon>
        <taxon>Bacilli</taxon>
        <taxon>Bacillales</taxon>
        <taxon>Bacillaceae</taxon>
        <taxon>Metabacillus</taxon>
    </lineage>
</organism>
<name>A0ABU6NSZ6_9BACI</name>
<reference evidence="1 2" key="1">
    <citation type="submission" date="2023-03" db="EMBL/GenBank/DDBJ databases">
        <title>Bacillus Genome Sequencing.</title>
        <authorList>
            <person name="Dunlap C."/>
        </authorList>
    </citation>
    <scope>NUCLEOTIDE SEQUENCE [LARGE SCALE GENOMIC DNA]</scope>
    <source>
        <strain evidence="1 2">NRS-1717</strain>
    </source>
</reference>
<dbReference type="Proteomes" id="UP001342826">
    <property type="component" value="Unassembled WGS sequence"/>
</dbReference>
<keyword evidence="2" id="KW-1185">Reference proteome</keyword>
<evidence type="ECO:0000313" key="2">
    <source>
        <dbReference type="Proteomes" id="UP001342826"/>
    </source>
</evidence>
<dbReference type="RefSeq" id="WP_328014789.1">
    <property type="nucleotide sequence ID" value="NZ_JARTFS010000001.1"/>
</dbReference>
<protein>
    <submittedName>
        <fullName evidence="1">Uncharacterized protein</fullName>
    </submittedName>
</protein>
<evidence type="ECO:0000313" key="1">
    <source>
        <dbReference type="EMBL" id="MED4400214.1"/>
    </source>
</evidence>
<dbReference type="EMBL" id="JARTFS010000001">
    <property type="protein sequence ID" value="MED4400214.1"/>
    <property type="molecule type" value="Genomic_DNA"/>
</dbReference>
<sequence>MGICKYNAEGYYDPTAYEGIRKADADARKFKIIYPTGFMELNLTNFFPCTLDKARKVFSLIRKYSSKEDKQRLLHFLQGLENGYAIEMMEFAEKAMSYPEKSVEYRKYNSRFKEVRRLRQRTARNIELFVQGGNLNEN</sequence>
<accession>A0ABU6NSZ6</accession>
<comment type="caution">
    <text evidence="1">The sequence shown here is derived from an EMBL/GenBank/DDBJ whole genome shotgun (WGS) entry which is preliminary data.</text>
</comment>
<proteinExistence type="predicted"/>
<gene>
    <name evidence="1" type="ORF">P9271_02430</name>
</gene>